<keyword evidence="1" id="KW-0472">Membrane</keyword>
<evidence type="ECO:0000256" key="1">
    <source>
        <dbReference type="SAM" id="Phobius"/>
    </source>
</evidence>
<keyword evidence="1" id="KW-0812">Transmembrane</keyword>
<keyword evidence="3" id="KW-1185">Reference proteome</keyword>
<protein>
    <submittedName>
        <fullName evidence="2">Uncharacterized protein</fullName>
    </submittedName>
</protein>
<evidence type="ECO:0000313" key="3">
    <source>
        <dbReference type="Proteomes" id="UP001161497"/>
    </source>
</evidence>
<gene>
    <name evidence="2" type="ORF">MFUM_0812</name>
</gene>
<dbReference type="EMBL" id="OX458932">
    <property type="protein sequence ID" value="CAI9085192.1"/>
    <property type="molecule type" value="Genomic_DNA"/>
</dbReference>
<evidence type="ECO:0000313" key="2">
    <source>
        <dbReference type="EMBL" id="CAI9085192.1"/>
    </source>
</evidence>
<feature type="transmembrane region" description="Helical" evidence="1">
    <location>
        <begin position="12"/>
        <end position="34"/>
    </location>
</feature>
<keyword evidence="1" id="KW-1133">Transmembrane helix</keyword>
<name>A0ABM9IC04_9BACT</name>
<reference evidence="2" key="1">
    <citation type="submission" date="2023-03" db="EMBL/GenBank/DDBJ databases">
        <authorList>
            <person name="Cremers G."/>
            <person name="Picone N."/>
        </authorList>
    </citation>
    <scope>NUCLEOTIDE SEQUENCE</scope>
    <source>
        <strain evidence="2">Sample_alias</strain>
    </source>
</reference>
<proteinExistence type="predicted"/>
<dbReference type="Proteomes" id="UP001161497">
    <property type="component" value="Chromosome"/>
</dbReference>
<accession>A0ABM9IC04</accession>
<organism evidence="2 3">
    <name type="scientific">Candidatus Methylacidiphilum fumarolicum</name>
    <dbReference type="NCBI Taxonomy" id="591154"/>
    <lineage>
        <taxon>Bacteria</taxon>
        <taxon>Pseudomonadati</taxon>
        <taxon>Verrucomicrobiota</taxon>
        <taxon>Methylacidiphilae</taxon>
        <taxon>Methylacidiphilales</taxon>
        <taxon>Methylacidiphilaceae</taxon>
        <taxon>Methylacidiphilum (ex Ratnadevi et al. 2023)</taxon>
    </lineage>
</organism>
<sequence>MNHNNFYETMKFPVFIFVFILLFVIVWGFAFYYISTRF</sequence>